<feature type="transmembrane region" description="Helical" evidence="6">
    <location>
        <begin position="66"/>
        <end position="89"/>
    </location>
</feature>
<feature type="transmembrane region" description="Helical" evidence="6">
    <location>
        <begin position="143"/>
        <end position="166"/>
    </location>
</feature>
<dbReference type="PANTHER" id="PTHR43229:SF2">
    <property type="entry name" value="NODULATION PROTEIN J"/>
    <property type="match status" value="1"/>
</dbReference>
<dbReference type="InterPro" id="IPR000412">
    <property type="entry name" value="ABC_2_transport"/>
</dbReference>
<dbReference type="Pfam" id="PF01061">
    <property type="entry name" value="ABC2_membrane"/>
    <property type="match status" value="1"/>
</dbReference>
<dbReference type="EMBL" id="BONC01000037">
    <property type="protein sequence ID" value="GIF58816.1"/>
    <property type="molecule type" value="Genomic_DNA"/>
</dbReference>
<comment type="subcellular location">
    <subcellularLocation>
        <location evidence="6">Cell membrane</location>
        <topology evidence="6">Multi-pass membrane protein</topology>
    </subcellularLocation>
    <subcellularLocation>
        <location evidence="1">Membrane</location>
        <topology evidence="1">Multi-pass membrane protein</topology>
    </subcellularLocation>
</comment>
<evidence type="ECO:0000256" key="2">
    <source>
        <dbReference type="ARBA" id="ARBA00022692"/>
    </source>
</evidence>
<dbReference type="InterPro" id="IPR013525">
    <property type="entry name" value="ABC2_TM"/>
</dbReference>
<dbReference type="Proteomes" id="UP000624325">
    <property type="component" value="Unassembled WGS sequence"/>
</dbReference>
<dbReference type="RefSeq" id="WP_203705559.1">
    <property type="nucleotide sequence ID" value="NZ_BAAALU010000020.1"/>
</dbReference>
<evidence type="ECO:0000313" key="8">
    <source>
        <dbReference type="EMBL" id="GIF58816.1"/>
    </source>
</evidence>
<reference evidence="8 9" key="1">
    <citation type="submission" date="2021-01" db="EMBL/GenBank/DDBJ databases">
        <title>Whole genome shotgun sequence of Asanoa iriomotensis NBRC 100142.</title>
        <authorList>
            <person name="Komaki H."/>
            <person name="Tamura T."/>
        </authorList>
    </citation>
    <scope>NUCLEOTIDE SEQUENCE [LARGE SCALE GENOMIC DNA]</scope>
    <source>
        <strain evidence="8 9">NBRC 100142</strain>
    </source>
</reference>
<dbReference type="PANTHER" id="PTHR43229">
    <property type="entry name" value="NODULATION PROTEIN J"/>
    <property type="match status" value="1"/>
</dbReference>
<proteinExistence type="inferred from homology"/>
<feature type="transmembrane region" description="Helical" evidence="6">
    <location>
        <begin position="233"/>
        <end position="251"/>
    </location>
</feature>
<sequence length="261" mass="27874">MTTVTSGAALTPAVAVFEYHLVGYRRTWRGSVFGSFLLPVLTMLGFGVGVGAYVTGGVAGVPYLDYIVPGLVMSTAFQVAAMESSWPVLGNFEWHKIYFAQSAAPLRVGDILGGHLLFVLFRVLLSAGTFLAVAALFGAVRSAWALAVLPVVALFGAAVAAPVFAYSATISTDSYLALLFRFALLPMSLFSGVFFPVDQLPLGLRAVAYVMPLWHGVDLSRAATLGVAPEWSAPGHVAYLALWAAAGWWLARARFRKRLVL</sequence>
<evidence type="ECO:0000259" key="7">
    <source>
        <dbReference type="PROSITE" id="PS51012"/>
    </source>
</evidence>
<name>A0ABQ4C7R7_9ACTN</name>
<keyword evidence="5" id="KW-0046">Antibiotic resistance</keyword>
<gene>
    <name evidence="8" type="ORF">Air01nite_49110</name>
</gene>
<keyword evidence="4 6" id="KW-0472">Membrane</keyword>
<accession>A0ABQ4C7R7</accession>
<protein>
    <recommendedName>
        <fullName evidence="6">Transport permease protein</fullName>
    </recommendedName>
</protein>
<keyword evidence="2 6" id="KW-0812">Transmembrane</keyword>
<keyword evidence="9" id="KW-1185">Reference proteome</keyword>
<evidence type="ECO:0000256" key="5">
    <source>
        <dbReference type="ARBA" id="ARBA00023251"/>
    </source>
</evidence>
<keyword evidence="3 6" id="KW-1133">Transmembrane helix</keyword>
<dbReference type="InterPro" id="IPR051784">
    <property type="entry name" value="Nod_factor_ABC_transporter"/>
</dbReference>
<evidence type="ECO:0000256" key="6">
    <source>
        <dbReference type="RuleBase" id="RU361157"/>
    </source>
</evidence>
<feature type="transmembrane region" description="Helical" evidence="6">
    <location>
        <begin position="116"/>
        <end position="137"/>
    </location>
</feature>
<keyword evidence="6" id="KW-1003">Cell membrane</keyword>
<evidence type="ECO:0000313" key="9">
    <source>
        <dbReference type="Proteomes" id="UP000624325"/>
    </source>
</evidence>
<keyword evidence="6" id="KW-0813">Transport</keyword>
<comment type="similarity">
    <text evidence="6">Belongs to the ABC-2 integral membrane protein family.</text>
</comment>
<evidence type="ECO:0000256" key="1">
    <source>
        <dbReference type="ARBA" id="ARBA00004141"/>
    </source>
</evidence>
<evidence type="ECO:0000256" key="4">
    <source>
        <dbReference type="ARBA" id="ARBA00023136"/>
    </source>
</evidence>
<evidence type="ECO:0000256" key="3">
    <source>
        <dbReference type="ARBA" id="ARBA00022989"/>
    </source>
</evidence>
<dbReference type="PIRSF" id="PIRSF006648">
    <property type="entry name" value="DrrB"/>
    <property type="match status" value="1"/>
</dbReference>
<dbReference type="PRINTS" id="PR00164">
    <property type="entry name" value="ABC2TRNSPORT"/>
</dbReference>
<comment type="caution">
    <text evidence="8">The sequence shown here is derived from an EMBL/GenBank/DDBJ whole genome shotgun (WGS) entry which is preliminary data.</text>
</comment>
<feature type="domain" description="ABC transmembrane type-2" evidence="7">
    <location>
        <begin position="30"/>
        <end position="258"/>
    </location>
</feature>
<organism evidence="8 9">
    <name type="scientific">Asanoa iriomotensis</name>
    <dbReference type="NCBI Taxonomy" id="234613"/>
    <lineage>
        <taxon>Bacteria</taxon>
        <taxon>Bacillati</taxon>
        <taxon>Actinomycetota</taxon>
        <taxon>Actinomycetes</taxon>
        <taxon>Micromonosporales</taxon>
        <taxon>Micromonosporaceae</taxon>
        <taxon>Asanoa</taxon>
    </lineage>
</organism>
<feature type="transmembrane region" description="Helical" evidence="6">
    <location>
        <begin position="178"/>
        <end position="197"/>
    </location>
</feature>
<dbReference type="PROSITE" id="PS51012">
    <property type="entry name" value="ABC_TM2"/>
    <property type="match status" value="1"/>
</dbReference>
<dbReference type="InterPro" id="IPR047817">
    <property type="entry name" value="ABC2_TM_bact-type"/>
</dbReference>
<feature type="transmembrane region" description="Helical" evidence="6">
    <location>
        <begin position="32"/>
        <end position="54"/>
    </location>
</feature>